<dbReference type="SMART" id="SM00324">
    <property type="entry name" value="RhoGAP"/>
    <property type="match status" value="1"/>
</dbReference>
<dbReference type="InterPro" id="IPR011993">
    <property type="entry name" value="PH-like_dom_sf"/>
</dbReference>
<feature type="compositionally biased region" description="Polar residues" evidence="3">
    <location>
        <begin position="332"/>
        <end position="355"/>
    </location>
</feature>
<dbReference type="CDD" id="cd13277">
    <property type="entry name" value="PH_Bem3"/>
    <property type="match status" value="1"/>
</dbReference>
<feature type="coiled-coil region" evidence="2">
    <location>
        <begin position="44"/>
        <end position="78"/>
    </location>
</feature>
<dbReference type="RefSeq" id="XP_003958822.1">
    <property type="nucleotide sequence ID" value="XM_003958773.1"/>
</dbReference>
<reference evidence="6 7" key="1">
    <citation type="journal article" date="2011" name="Proc. Natl. Acad. Sci. U.S.A.">
        <title>Evolutionary erosion of yeast sex chromosomes by mating-type switching accidents.</title>
        <authorList>
            <person name="Gordon J.L."/>
            <person name="Armisen D."/>
            <person name="Proux-Wera E."/>
            <person name="Oheigeartaigh S.S."/>
            <person name="Byrne K.P."/>
            <person name="Wolfe K.H."/>
        </authorList>
    </citation>
    <scope>NUCLEOTIDE SEQUENCE [LARGE SCALE GENOMIC DNA]</scope>
    <source>
        <strain evidence="7">ATCC 22294 / BCRC 22015 / CBS 2517 / CECT 1963 / NBRC 1671 / NRRL Y-8276</strain>
    </source>
</reference>
<evidence type="ECO:0000259" key="4">
    <source>
        <dbReference type="PROSITE" id="PS50003"/>
    </source>
</evidence>
<dbReference type="Gene3D" id="3.30.1520.10">
    <property type="entry name" value="Phox-like domain"/>
    <property type="match status" value="1"/>
</dbReference>
<feature type="region of interest" description="Disordered" evidence="3">
    <location>
        <begin position="794"/>
        <end position="822"/>
    </location>
</feature>
<feature type="domain" description="PH" evidence="4">
    <location>
        <begin position="630"/>
        <end position="738"/>
    </location>
</feature>
<evidence type="ECO:0000313" key="6">
    <source>
        <dbReference type="EMBL" id="CCF59687.1"/>
    </source>
</evidence>
<dbReference type="OrthoDB" id="185175at2759"/>
<dbReference type="GO" id="GO:0007165">
    <property type="term" value="P:signal transduction"/>
    <property type="evidence" value="ECO:0007669"/>
    <property type="project" value="InterPro"/>
</dbReference>
<proteinExistence type="predicted"/>
<dbReference type="InterPro" id="IPR050729">
    <property type="entry name" value="Rho-GAP"/>
</dbReference>
<dbReference type="InterPro" id="IPR001683">
    <property type="entry name" value="PX_dom"/>
</dbReference>
<evidence type="ECO:0000256" key="3">
    <source>
        <dbReference type="SAM" id="MobiDB-lite"/>
    </source>
</evidence>
<gene>
    <name evidence="6" type="primary">KAFR0H02780</name>
    <name evidence="6" type="ORF">KAFR_0H02780</name>
</gene>
<dbReference type="eggNOG" id="KOG4269">
    <property type="taxonomic scope" value="Eukaryota"/>
</dbReference>
<dbReference type="EMBL" id="HE650828">
    <property type="protein sequence ID" value="CCF59687.1"/>
    <property type="molecule type" value="Genomic_DNA"/>
</dbReference>
<feature type="compositionally biased region" description="Polar residues" evidence="3">
    <location>
        <begin position="159"/>
        <end position="172"/>
    </location>
</feature>
<organism evidence="6 7">
    <name type="scientific">Kazachstania africana (strain ATCC 22294 / BCRC 22015 / CBS 2517 / CECT 1963 / NBRC 1671 / NRRL Y-8276)</name>
    <name type="common">Yeast</name>
    <name type="synonym">Kluyveromyces africanus</name>
    <dbReference type="NCBI Taxonomy" id="1071382"/>
    <lineage>
        <taxon>Eukaryota</taxon>
        <taxon>Fungi</taxon>
        <taxon>Dikarya</taxon>
        <taxon>Ascomycota</taxon>
        <taxon>Saccharomycotina</taxon>
        <taxon>Saccharomycetes</taxon>
        <taxon>Saccharomycetales</taxon>
        <taxon>Saccharomycetaceae</taxon>
        <taxon>Kazachstania</taxon>
    </lineage>
</organism>
<dbReference type="SMART" id="SM00233">
    <property type="entry name" value="PH"/>
    <property type="match status" value="1"/>
</dbReference>
<dbReference type="GO" id="GO:0032266">
    <property type="term" value="F:phosphatidylinositol-3-phosphate binding"/>
    <property type="evidence" value="ECO:0007669"/>
    <property type="project" value="EnsemblFungi"/>
</dbReference>
<protein>
    <recommendedName>
        <fullName evidence="8">Rho-GAP domain-containing protein</fullName>
    </recommendedName>
</protein>
<dbReference type="GO" id="GO:0005096">
    <property type="term" value="F:GTPase activator activity"/>
    <property type="evidence" value="ECO:0007669"/>
    <property type="project" value="UniProtKB-KW"/>
</dbReference>
<sequence length="1105" mass="123491">MSRQTSGSATLDLLSQYNSYISERDKAIEEIEKKSDFDDKRLSYDDLFKENVKLKLQVTEYEAEISSLKKMIDLLKKNRNSVILEQTHGNTEEAELVHNEVVLPPRSANRKTNAKDLTIGIPNKTPKSSFESSIESVPKSSSSVDFTRSNDLKTDEPNQLRNLSSSSKVTTQSLERMPDTFFEEPGASTTTVDLLNTENDETLPFLNSKSQSNLSAKSNDIFGSPAASVTYTTSRITIKSPNKSLRSPLQDRSHFKSPQSANRITAVVNNQLHSPSKTLSEDTNLFARSSPHIINNMTSPSQERNATVSHKDLEFSPDAKAKLTTFSQLLDNSFGEDQNSPVTNGSIKDQHSATSLPYAPALPPPKFVNSNMSSPGSNQLGSPVILNKTRPMINLMESGSPLPLGLQSSPASTEPRHNGNGNGTIVVTKTLLWIVYLHLLKVHTTTIRPKFPSTIKFPIHTIQFGAKFTEINNRQRSPSTNTVRSTAQSFMSDIPLFVQPEEFGTIRVEVVSSLYQDNETEMESEDNSILISVIDRKSDKEMFKFAKSIQKIRELDVYLKSHVSTLSLPSLPERALFRTIVPSKVDTRREKLNDYFRSIFSVPEYPQNVSLKIAQFLSTDTAMNPVVLGDTSKEGTLIMRRPKKTLSNNTSWKVRYGMLNGAQLQLLDNGQLAETIRLRQATIELVPNIPEDKYGTKNGFLITEHKKNGLSASTKYFLCSETSKERELWVAALSEFTDTGSLSSANTSHSNAPTLKLNKPTESKNFFAKPEISQPPGFDDQVYVTDLSQVDGAHSHHSTITSNTGFDTTLSSSPREHGENNIEDDRELRRIKMRSLFPFKKLTTTSGSSGGDILESQEPGLKSPDKLASIFSSPVSKHPLNSANEPAVFGTSLEICLKLSSHTYQGVFEIPSVVYRCLEYLYKNMGIQEEGIFRLSGSSNLIKSVQEQFDREYDIDLCSYNVGGDEESFLGVNTVSGILKLYLRRLPHLIFGDEQFQIFKDITDNNHNNPEAIAIEFRNIIKGGRVPRANVSLMYSLFELLLRINENSKYNKMNLRNLCIVFSPTLNIPITMLQPFIEDFKCIFKGEEPISNDKRESLDIHIPGV</sequence>
<feature type="compositionally biased region" description="Basic and acidic residues" evidence="3">
    <location>
        <begin position="148"/>
        <end position="158"/>
    </location>
</feature>
<dbReference type="SUPFAM" id="SSF48350">
    <property type="entry name" value="GTPase activation domain, GAP"/>
    <property type="match status" value="1"/>
</dbReference>
<dbReference type="GeneID" id="13887683"/>
<dbReference type="InterPro" id="IPR001849">
    <property type="entry name" value="PH_domain"/>
</dbReference>
<dbReference type="GO" id="GO:0043332">
    <property type="term" value="C:mating projection tip"/>
    <property type="evidence" value="ECO:0007669"/>
    <property type="project" value="EnsemblFungi"/>
</dbReference>
<dbReference type="Gene3D" id="2.30.29.30">
    <property type="entry name" value="Pleckstrin-homology domain (PH domain)/Phosphotyrosine-binding domain (PTB)"/>
    <property type="match status" value="1"/>
</dbReference>
<dbReference type="PROSITE" id="PS50003">
    <property type="entry name" value="PH_DOMAIN"/>
    <property type="match status" value="1"/>
</dbReference>
<keyword evidence="1" id="KW-0343">GTPase activation</keyword>
<dbReference type="InterPro" id="IPR000198">
    <property type="entry name" value="RhoGAP_dom"/>
</dbReference>
<feature type="compositionally biased region" description="Polar residues" evidence="3">
    <location>
        <begin position="368"/>
        <end position="381"/>
    </location>
</feature>
<dbReference type="CDD" id="cd06093">
    <property type="entry name" value="PX_domain"/>
    <property type="match status" value="1"/>
</dbReference>
<dbReference type="Proteomes" id="UP000005220">
    <property type="component" value="Chromosome 8"/>
</dbReference>
<dbReference type="SMART" id="SM00312">
    <property type="entry name" value="PX"/>
    <property type="match status" value="1"/>
</dbReference>
<feature type="region of interest" description="Disordered" evidence="3">
    <location>
        <begin position="398"/>
        <end position="421"/>
    </location>
</feature>
<dbReference type="Pfam" id="PF00169">
    <property type="entry name" value="PH"/>
    <property type="match status" value="1"/>
</dbReference>
<dbReference type="PROSITE" id="PS50238">
    <property type="entry name" value="RHOGAP"/>
    <property type="match status" value="1"/>
</dbReference>
<evidence type="ECO:0000313" key="7">
    <source>
        <dbReference type="Proteomes" id="UP000005220"/>
    </source>
</evidence>
<evidence type="ECO:0000259" key="5">
    <source>
        <dbReference type="PROSITE" id="PS50238"/>
    </source>
</evidence>
<dbReference type="SUPFAM" id="SSF50729">
    <property type="entry name" value="PH domain-like"/>
    <property type="match status" value="1"/>
</dbReference>
<evidence type="ECO:0000256" key="2">
    <source>
        <dbReference type="SAM" id="Coils"/>
    </source>
</evidence>
<dbReference type="Pfam" id="PF00620">
    <property type="entry name" value="RhoGAP"/>
    <property type="match status" value="1"/>
</dbReference>
<dbReference type="GO" id="GO:0030010">
    <property type="term" value="P:establishment of cell polarity"/>
    <property type="evidence" value="ECO:0007669"/>
    <property type="project" value="EnsemblFungi"/>
</dbReference>
<dbReference type="GO" id="GO:0031106">
    <property type="term" value="P:septin ring organization"/>
    <property type="evidence" value="ECO:0007669"/>
    <property type="project" value="EnsemblFungi"/>
</dbReference>
<dbReference type="GO" id="GO:0005938">
    <property type="term" value="C:cell cortex"/>
    <property type="evidence" value="ECO:0007669"/>
    <property type="project" value="EnsemblFungi"/>
</dbReference>
<dbReference type="InterPro" id="IPR008936">
    <property type="entry name" value="Rho_GTPase_activation_prot"/>
</dbReference>
<name>H2AZD1_KAZAF</name>
<feature type="compositionally biased region" description="Low complexity" evidence="3">
    <location>
        <begin position="126"/>
        <end position="144"/>
    </location>
</feature>
<dbReference type="GO" id="GO:0005934">
    <property type="term" value="C:cellular bud tip"/>
    <property type="evidence" value="ECO:0007669"/>
    <property type="project" value="EnsemblFungi"/>
</dbReference>
<feature type="region of interest" description="Disordered" evidence="3">
    <location>
        <begin position="118"/>
        <end position="172"/>
    </location>
</feature>
<dbReference type="InParanoid" id="H2AZD1"/>
<dbReference type="HOGENOM" id="CLU_010436_0_0_1"/>
<feature type="region of interest" description="Disordered" evidence="3">
    <location>
        <begin position="332"/>
        <end position="383"/>
    </location>
</feature>
<dbReference type="InterPro" id="IPR036871">
    <property type="entry name" value="PX_dom_sf"/>
</dbReference>
<dbReference type="Pfam" id="PF00787">
    <property type="entry name" value="PX"/>
    <property type="match status" value="1"/>
</dbReference>
<feature type="region of interest" description="Disordered" evidence="3">
    <location>
        <begin position="242"/>
        <end position="261"/>
    </location>
</feature>
<dbReference type="FunCoup" id="H2AZD1">
    <property type="interactions" value="249"/>
</dbReference>
<dbReference type="AlphaFoldDB" id="H2AZD1"/>
<dbReference type="SUPFAM" id="SSF64268">
    <property type="entry name" value="PX domain"/>
    <property type="match status" value="1"/>
</dbReference>
<accession>H2AZD1</accession>
<dbReference type="STRING" id="1071382.H2AZD1"/>
<dbReference type="Gene3D" id="1.10.555.10">
    <property type="entry name" value="Rho GTPase activation protein"/>
    <property type="match status" value="1"/>
</dbReference>
<feature type="compositionally biased region" description="Low complexity" evidence="3">
    <location>
        <begin position="398"/>
        <end position="412"/>
    </location>
</feature>
<dbReference type="GO" id="GO:0035024">
    <property type="term" value="P:negative regulation of Rho protein signal transduction"/>
    <property type="evidence" value="ECO:0007669"/>
    <property type="project" value="EnsemblFungi"/>
</dbReference>
<dbReference type="KEGG" id="kaf:KAFR_0H02780"/>
<dbReference type="PANTHER" id="PTHR23176:SF129">
    <property type="entry name" value="RHO GTPASE ACTIVATING PROTEIN AT 16F, ISOFORM E-RELATED"/>
    <property type="match status" value="1"/>
</dbReference>
<dbReference type="PANTHER" id="PTHR23176">
    <property type="entry name" value="RHO/RAC/CDC GTPASE-ACTIVATING PROTEIN"/>
    <property type="match status" value="1"/>
</dbReference>
<evidence type="ECO:0008006" key="8">
    <source>
        <dbReference type="Google" id="ProtNLM"/>
    </source>
</evidence>
<keyword evidence="2" id="KW-0175">Coiled coil</keyword>
<evidence type="ECO:0000256" key="1">
    <source>
        <dbReference type="ARBA" id="ARBA00022468"/>
    </source>
</evidence>
<feature type="compositionally biased region" description="Polar residues" evidence="3">
    <location>
        <begin position="798"/>
        <end position="813"/>
    </location>
</feature>
<keyword evidence="7" id="KW-1185">Reference proteome</keyword>
<dbReference type="GO" id="GO:0000131">
    <property type="term" value="C:incipient cellular bud site"/>
    <property type="evidence" value="ECO:0007669"/>
    <property type="project" value="EnsemblFungi"/>
</dbReference>
<feature type="domain" description="Rho-GAP" evidence="5">
    <location>
        <begin position="897"/>
        <end position="1105"/>
    </location>
</feature>